<evidence type="ECO:0000256" key="2">
    <source>
        <dbReference type="ARBA" id="ARBA00022679"/>
    </source>
</evidence>
<reference evidence="3" key="1">
    <citation type="submission" date="2019-03" db="EMBL/GenBank/DDBJ databases">
        <authorList>
            <person name="Danneels B."/>
        </authorList>
    </citation>
    <scope>NUCLEOTIDE SEQUENCE</scope>
</reference>
<dbReference type="GO" id="GO:0008713">
    <property type="term" value="F:ADP-heptose-lipopolysaccharide heptosyltransferase activity"/>
    <property type="evidence" value="ECO:0007669"/>
    <property type="project" value="TreeGrafter"/>
</dbReference>
<dbReference type="PANTHER" id="PTHR30160">
    <property type="entry name" value="TETRAACYLDISACCHARIDE 4'-KINASE-RELATED"/>
    <property type="match status" value="1"/>
</dbReference>
<dbReference type="EMBL" id="CAADII010000065">
    <property type="protein sequence ID" value="VFR56477.1"/>
    <property type="molecule type" value="Genomic_DNA"/>
</dbReference>
<dbReference type="InterPro" id="IPR002201">
    <property type="entry name" value="Glyco_trans_9"/>
</dbReference>
<dbReference type="Gene3D" id="3.40.50.2000">
    <property type="entry name" value="Glycogen Phosphorylase B"/>
    <property type="match status" value="2"/>
</dbReference>
<proteinExistence type="predicted"/>
<dbReference type="EMBL" id="CAADIZ010000033">
    <property type="protein sequence ID" value="VFS25830.1"/>
    <property type="molecule type" value="Genomic_DNA"/>
</dbReference>
<dbReference type="SUPFAM" id="SSF53756">
    <property type="entry name" value="UDP-Glycosyltransferase/glycogen phosphorylase"/>
    <property type="match status" value="1"/>
</dbReference>
<dbReference type="EMBL" id="CAADIP010000014">
    <property type="protein sequence ID" value="VFR85087.1"/>
    <property type="molecule type" value="Genomic_DNA"/>
</dbReference>
<evidence type="ECO:0000313" key="6">
    <source>
        <dbReference type="EMBL" id="VFS25830.1"/>
    </source>
</evidence>
<dbReference type="PANTHER" id="PTHR30160:SF1">
    <property type="entry name" value="LIPOPOLYSACCHARIDE 1,2-N-ACETYLGLUCOSAMINETRANSFERASE-RELATED"/>
    <property type="match status" value="1"/>
</dbReference>
<dbReference type="AlphaFoldDB" id="A0A484S4B7"/>
<dbReference type="GO" id="GO:0009244">
    <property type="term" value="P:lipopolysaccharide core region biosynthetic process"/>
    <property type="evidence" value="ECO:0007669"/>
    <property type="project" value="TreeGrafter"/>
</dbReference>
<evidence type="ECO:0000256" key="1">
    <source>
        <dbReference type="ARBA" id="ARBA00022676"/>
    </source>
</evidence>
<organism evidence="3">
    <name type="scientific">plant metagenome</name>
    <dbReference type="NCBI Taxonomy" id="1297885"/>
    <lineage>
        <taxon>unclassified sequences</taxon>
        <taxon>metagenomes</taxon>
        <taxon>organismal metagenomes</taxon>
    </lineage>
</organism>
<dbReference type="CDD" id="cd03789">
    <property type="entry name" value="GT9_LPS_heptosyltransferase"/>
    <property type="match status" value="1"/>
</dbReference>
<evidence type="ECO:0000313" key="5">
    <source>
        <dbReference type="EMBL" id="VFR85087.1"/>
    </source>
</evidence>
<dbReference type="EC" id="2.4.1.-" evidence="3"/>
<protein>
    <submittedName>
        <fullName evidence="3">ADP-heptose--lipooligosaccharide heptosyltransferase II</fullName>
        <ecNumber evidence="3">2.4.1.-</ecNumber>
    </submittedName>
</protein>
<accession>A0A484S4B7</accession>
<name>A0A484S4B7_9ZZZZ</name>
<dbReference type="EMBL" id="CAADIK010000049">
    <property type="protein sequence ID" value="VFR81332.1"/>
    <property type="molecule type" value="Genomic_DNA"/>
</dbReference>
<sequence length="351" mass="37336">MRDLENLSSRRVLLVCQDNLGDLVFASAIAAALRDSGDSVSLDVLARPDTGAISRFMPGVERVHAVPSLVAINPLQHWARFRAFLNARKVLAAERYDVVFLVGKNWRLGWLVKLAGIPVRVGYAYPKLKKFLTHAAPLPSRQQPVVPALMTLLEALGEAGRSAHYVLDSVKVAAARTQADSLLGQRPGTAGPWVGLHAFAGSPTRCVPLDVWRDFAQALSDAGMQVVWFGVARELQRLRDLDAPGLYGDALGDGSLDSTIGLLANCQAYAGHDSGVLHIASACGLRTLGVFAPGEPHRTFAQGPGGGDTLYRASPSEIDRDTLLHAFSACFPALMAGRQSLSVSATGAPGT</sequence>
<evidence type="ECO:0000313" key="4">
    <source>
        <dbReference type="EMBL" id="VFR81332.1"/>
    </source>
</evidence>
<dbReference type="Pfam" id="PF01075">
    <property type="entry name" value="Glyco_transf_9"/>
    <property type="match status" value="1"/>
</dbReference>
<dbReference type="InterPro" id="IPR051199">
    <property type="entry name" value="LPS_LOS_Heptosyltrfase"/>
</dbReference>
<keyword evidence="2 3" id="KW-0808">Transferase</keyword>
<evidence type="ECO:0000313" key="3">
    <source>
        <dbReference type="EMBL" id="VFR56477.1"/>
    </source>
</evidence>
<gene>
    <name evidence="3" type="ORF">BRI6_0323</name>
    <name evidence="4" type="ORF">BRI9_0322</name>
    <name evidence="5" type="ORF">IVO3_0323</name>
    <name evidence="6" type="ORF">RAN7_0321</name>
</gene>
<keyword evidence="1 3" id="KW-0328">Glycosyltransferase</keyword>
<dbReference type="GO" id="GO:0005829">
    <property type="term" value="C:cytosol"/>
    <property type="evidence" value="ECO:0007669"/>
    <property type="project" value="TreeGrafter"/>
</dbReference>